<evidence type="ECO:0000256" key="1">
    <source>
        <dbReference type="ARBA" id="ARBA00000085"/>
    </source>
</evidence>
<keyword evidence="11 12" id="KW-0472">Membrane</keyword>
<evidence type="ECO:0000256" key="2">
    <source>
        <dbReference type="ARBA" id="ARBA00004236"/>
    </source>
</evidence>
<dbReference type="Gene3D" id="1.10.287.130">
    <property type="match status" value="1"/>
</dbReference>
<name>A0A1G2CU86_9BACT</name>
<dbReference type="EC" id="2.7.13.3" evidence="3"/>
<reference evidence="14 15" key="1">
    <citation type="journal article" date="2016" name="Nat. Commun.">
        <title>Thousands of microbial genomes shed light on interconnected biogeochemical processes in an aquifer system.</title>
        <authorList>
            <person name="Anantharaman K."/>
            <person name="Brown C.T."/>
            <person name="Hug L.A."/>
            <person name="Sharon I."/>
            <person name="Castelle C.J."/>
            <person name="Probst A.J."/>
            <person name="Thomas B.C."/>
            <person name="Singh A."/>
            <person name="Wilkins M.J."/>
            <person name="Karaoz U."/>
            <person name="Brodie E.L."/>
            <person name="Williams K.H."/>
            <person name="Hubbard S.S."/>
            <person name="Banfield J.F."/>
        </authorList>
    </citation>
    <scope>NUCLEOTIDE SEQUENCE [LARGE SCALE GENOMIC DNA]</scope>
</reference>
<accession>A0A1G2CU86</accession>
<comment type="caution">
    <text evidence="14">The sequence shown here is derived from an EMBL/GenBank/DDBJ whole genome shotgun (WGS) entry which is preliminary data.</text>
</comment>
<dbReference type="CDD" id="cd00082">
    <property type="entry name" value="HisKA"/>
    <property type="match status" value="1"/>
</dbReference>
<dbReference type="SUPFAM" id="SSF55874">
    <property type="entry name" value="ATPase domain of HSP90 chaperone/DNA topoisomerase II/histidine kinase"/>
    <property type="match status" value="1"/>
</dbReference>
<dbReference type="SUPFAM" id="SSF47384">
    <property type="entry name" value="Homodimeric domain of signal transducing histidine kinase"/>
    <property type="match status" value="1"/>
</dbReference>
<proteinExistence type="predicted"/>
<dbReference type="AlphaFoldDB" id="A0A1G2CU86"/>
<dbReference type="Gene3D" id="3.30.565.10">
    <property type="entry name" value="Histidine kinase-like ATPase, C-terminal domain"/>
    <property type="match status" value="1"/>
</dbReference>
<evidence type="ECO:0000313" key="14">
    <source>
        <dbReference type="EMBL" id="OGZ04934.1"/>
    </source>
</evidence>
<evidence type="ECO:0000256" key="4">
    <source>
        <dbReference type="ARBA" id="ARBA00022475"/>
    </source>
</evidence>
<dbReference type="GO" id="GO:0005886">
    <property type="term" value="C:plasma membrane"/>
    <property type="evidence" value="ECO:0007669"/>
    <property type="project" value="UniProtKB-SubCell"/>
</dbReference>
<evidence type="ECO:0000256" key="12">
    <source>
        <dbReference type="SAM" id="Phobius"/>
    </source>
</evidence>
<dbReference type="GO" id="GO:0005524">
    <property type="term" value="F:ATP binding"/>
    <property type="evidence" value="ECO:0007669"/>
    <property type="project" value="UniProtKB-KW"/>
</dbReference>
<gene>
    <name evidence="14" type="ORF">A2845_04330</name>
</gene>
<feature type="transmembrane region" description="Helical" evidence="12">
    <location>
        <begin position="74"/>
        <end position="92"/>
    </location>
</feature>
<keyword evidence="5" id="KW-0597">Phosphoprotein</keyword>
<evidence type="ECO:0000259" key="13">
    <source>
        <dbReference type="PROSITE" id="PS50109"/>
    </source>
</evidence>
<evidence type="ECO:0000256" key="5">
    <source>
        <dbReference type="ARBA" id="ARBA00022553"/>
    </source>
</evidence>
<dbReference type="InterPro" id="IPR005467">
    <property type="entry name" value="His_kinase_dom"/>
</dbReference>
<dbReference type="InterPro" id="IPR003661">
    <property type="entry name" value="HisK_dim/P_dom"/>
</dbReference>
<evidence type="ECO:0000313" key="15">
    <source>
        <dbReference type="Proteomes" id="UP000177122"/>
    </source>
</evidence>
<keyword evidence="12" id="KW-1133">Transmembrane helix</keyword>
<dbReference type="SMART" id="SM00388">
    <property type="entry name" value="HisKA"/>
    <property type="match status" value="1"/>
</dbReference>
<feature type="domain" description="Histidine kinase" evidence="13">
    <location>
        <begin position="244"/>
        <end position="464"/>
    </location>
</feature>
<organism evidence="14 15">
    <name type="scientific">Candidatus Lloydbacteria bacterium RIFCSPHIGHO2_01_FULL_49_22</name>
    <dbReference type="NCBI Taxonomy" id="1798658"/>
    <lineage>
        <taxon>Bacteria</taxon>
        <taxon>Candidatus Lloydiibacteriota</taxon>
    </lineage>
</organism>
<evidence type="ECO:0000256" key="10">
    <source>
        <dbReference type="ARBA" id="ARBA00023012"/>
    </source>
</evidence>
<keyword evidence="4" id="KW-1003">Cell membrane</keyword>
<evidence type="ECO:0000256" key="11">
    <source>
        <dbReference type="ARBA" id="ARBA00023136"/>
    </source>
</evidence>
<dbReference type="InterPro" id="IPR050736">
    <property type="entry name" value="Sensor_HK_Regulatory"/>
</dbReference>
<keyword evidence="8" id="KW-0418">Kinase</keyword>
<dbReference type="CDD" id="cd00075">
    <property type="entry name" value="HATPase"/>
    <property type="match status" value="1"/>
</dbReference>
<dbReference type="InterPro" id="IPR036097">
    <property type="entry name" value="HisK_dim/P_sf"/>
</dbReference>
<evidence type="ECO:0000256" key="3">
    <source>
        <dbReference type="ARBA" id="ARBA00012438"/>
    </source>
</evidence>
<keyword evidence="12" id="KW-0812">Transmembrane</keyword>
<dbReference type="EMBL" id="MHLI01000017">
    <property type="protein sequence ID" value="OGZ04934.1"/>
    <property type="molecule type" value="Genomic_DNA"/>
</dbReference>
<dbReference type="InterPro" id="IPR036890">
    <property type="entry name" value="HATPase_C_sf"/>
</dbReference>
<evidence type="ECO:0000256" key="7">
    <source>
        <dbReference type="ARBA" id="ARBA00022741"/>
    </source>
</evidence>
<dbReference type="FunFam" id="3.30.565.10:FF:000023">
    <property type="entry name" value="PAS domain-containing sensor histidine kinase"/>
    <property type="match status" value="1"/>
</dbReference>
<dbReference type="GO" id="GO:0000155">
    <property type="term" value="F:phosphorelay sensor kinase activity"/>
    <property type="evidence" value="ECO:0007669"/>
    <property type="project" value="InterPro"/>
</dbReference>
<dbReference type="InterPro" id="IPR004358">
    <property type="entry name" value="Sig_transdc_His_kin-like_C"/>
</dbReference>
<keyword evidence="7" id="KW-0547">Nucleotide-binding</keyword>
<dbReference type="PRINTS" id="PR00344">
    <property type="entry name" value="BCTRLSENSOR"/>
</dbReference>
<dbReference type="SMART" id="SM00387">
    <property type="entry name" value="HATPase_c"/>
    <property type="match status" value="1"/>
</dbReference>
<dbReference type="PANTHER" id="PTHR43711">
    <property type="entry name" value="TWO-COMPONENT HISTIDINE KINASE"/>
    <property type="match status" value="1"/>
</dbReference>
<feature type="transmembrane region" description="Helical" evidence="12">
    <location>
        <begin position="32"/>
        <end position="53"/>
    </location>
</feature>
<evidence type="ECO:0000256" key="6">
    <source>
        <dbReference type="ARBA" id="ARBA00022679"/>
    </source>
</evidence>
<keyword evidence="10" id="KW-0902">Two-component regulatory system</keyword>
<dbReference type="Pfam" id="PF02518">
    <property type="entry name" value="HATPase_c"/>
    <property type="match status" value="1"/>
</dbReference>
<sequence>MRWIVDARWYYALLAFFLGLIAQDGTGGSNALGILIASLTIVLLCNWIFVLAIKRIDTEHITEARVNTLNMAQVGVDMVFFFIIMMFTGGGVESIGHSFFFVPIVVSMIIFGFRGAISVAIAASFLVFLSVLLHSGIITELLIGDTSRLFSHDLTNVLLKSGVISLLYVLTGFFGGYISRLIDARDELFQEQISREESQIDRLEKLTKGFDQSAKLLVRRDLELTSANEKLIQLDKMKSEIISVVAHQLRTPLSAIKWTLKILLDKDAGVLTDQQQELLQKGFDSNERMIKLVNDMLSVDRLESGKIKYAFVPVQFEDIVQEMIRNLLTLATRKNIRIEFSSPKDLLPKIKVDVDKMHDVLQNLIDNAIKYTKKDGVILVGVAQEDDELHFWVKDNGIGIPPEESDKIFARFFRATNATHTETDGSGLGLFIAQTIVKRHSGRMWFESVLGEGSTFHVVLPLNI</sequence>
<feature type="transmembrane region" description="Helical" evidence="12">
    <location>
        <begin position="163"/>
        <end position="182"/>
    </location>
</feature>
<dbReference type="InterPro" id="IPR003594">
    <property type="entry name" value="HATPase_dom"/>
</dbReference>
<comment type="catalytic activity">
    <reaction evidence="1">
        <text>ATP + protein L-histidine = ADP + protein N-phospho-L-histidine.</text>
        <dbReference type="EC" id="2.7.13.3"/>
    </reaction>
</comment>
<keyword evidence="9" id="KW-0067">ATP-binding</keyword>
<dbReference type="Pfam" id="PF00512">
    <property type="entry name" value="HisKA"/>
    <property type="match status" value="1"/>
</dbReference>
<keyword evidence="6" id="KW-0808">Transferase</keyword>
<dbReference type="PROSITE" id="PS50109">
    <property type="entry name" value="HIS_KIN"/>
    <property type="match status" value="1"/>
</dbReference>
<evidence type="ECO:0000256" key="9">
    <source>
        <dbReference type="ARBA" id="ARBA00022840"/>
    </source>
</evidence>
<comment type="subcellular location">
    <subcellularLocation>
        <location evidence="2">Cell membrane</location>
    </subcellularLocation>
</comment>
<dbReference type="PANTHER" id="PTHR43711:SF31">
    <property type="entry name" value="HISTIDINE KINASE"/>
    <property type="match status" value="1"/>
</dbReference>
<evidence type="ECO:0000256" key="8">
    <source>
        <dbReference type="ARBA" id="ARBA00022777"/>
    </source>
</evidence>
<protein>
    <recommendedName>
        <fullName evidence="3">histidine kinase</fullName>
        <ecNumber evidence="3">2.7.13.3</ecNumber>
    </recommendedName>
</protein>
<dbReference type="Proteomes" id="UP000177122">
    <property type="component" value="Unassembled WGS sequence"/>
</dbReference>
<feature type="transmembrane region" description="Helical" evidence="12">
    <location>
        <begin position="124"/>
        <end position="143"/>
    </location>
</feature>